<dbReference type="InterPro" id="IPR052917">
    <property type="entry name" value="Stress-Dev_Protein"/>
</dbReference>
<accession>A0A367QUU7</accession>
<proteinExistence type="predicted"/>
<evidence type="ECO:0000313" key="2">
    <source>
        <dbReference type="EMBL" id="RCJ26962.1"/>
    </source>
</evidence>
<keyword evidence="3" id="KW-1185">Reference proteome</keyword>
<dbReference type="PANTHER" id="PTHR34818:SF1">
    <property type="entry name" value="PROTEIN BLI-3"/>
    <property type="match status" value="1"/>
</dbReference>
<dbReference type="EMBL" id="LXQD01000306">
    <property type="protein sequence ID" value="RCJ26962.1"/>
    <property type="molecule type" value="Genomic_DNA"/>
</dbReference>
<evidence type="ECO:0000259" key="1">
    <source>
        <dbReference type="Pfam" id="PF16242"/>
    </source>
</evidence>
<comment type="caution">
    <text evidence="2">The sequence shown here is derived from an EMBL/GenBank/DDBJ whole genome shotgun (WGS) entry which is preliminary data.</text>
</comment>
<dbReference type="InterPro" id="IPR012349">
    <property type="entry name" value="Split_barrel_FMN-bd"/>
</dbReference>
<gene>
    <name evidence="2" type="ORF">A6770_01965</name>
</gene>
<protein>
    <submittedName>
        <fullName evidence="2">Pyridoxamine 5'-phosphate oxidase</fullName>
    </submittedName>
</protein>
<dbReference type="Proteomes" id="UP000252107">
    <property type="component" value="Unassembled WGS sequence"/>
</dbReference>
<dbReference type="SUPFAM" id="SSF50475">
    <property type="entry name" value="FMN-binding split barrel"/>
    <property type="match status" value="1"/>
</dbReference>
<dbReference type="AlphaFoldDB" id="A0A367QUU7"/>
<sequence>MTTSTDRDQQIQKLRELIADIDSGMLTTVDDDGSLHSCPMSTNGEINSDGILWFFIYGSSHKATEIEHNQQVNVSFVSPDRQRYISVSGTAQLVKDHNKMQEQWKPELQTWFPKGLDEPDIALLKVTMDKADYWDGRTSFKPQTIS</sequence>
<organism evidence="2 3">
    <name type="scientific">Nostoc minutum NIES-26</name>
    <dbReference type="NCBI Taxonomy" id="1844469"/>
    <lineage>
        <taxon>Bacteria</taxon>
        <taxon>Bacillati</taxon>
        <taxon>Cyanobacteriota</taxon>
        <taxon>Cyanophyceae</taxon>
        <taxon>Nostocales</taxon>
        <taxon>Nostocaceae</taxon>
        <taxon>Nostoc</taxon>
    </lineage>
</organism>
<reference evidence="2" key="1">
    <citation type="submission" date="2016-04" db="EMBL/GenBank/DDBJ databases">
        <authorList>
            <person name="Tabuchi Yagui T.R."/>
        </authorList>
    </citation>
    <scope>NUCLEOTIDE SEQUENCE [LARGE SCALE GENOMIC DNA]</scope>
    <source>
        <strain evidence="2">NIES-26</strain>
    </source>
</reference>
<dbReference type="PANTHER" id="PTHR34818">
    <property type="entry name" value="PROTEIN BLI-3"/>
    <property type="match status" value="1"/>
</dbReference>
<name>A0A367QUU7_9NOSO</name>
<evidence type="ECO:0000313" key="3">
    <source>
        <dbReference type="Proteomes" id="UP000252107"/>
    </source>
</evidence>
<dbReference type="Gene3D" id="2.30.110.10">
    <property type="entry name" value="Electron Transport, Fmn-binding Protein, Chain A"/>
    <property type="match status" value="1"/>
</dbReference>
<feature type="domain" description="General stress protein FMN-binding split barrel" evidence="1">
    <location>
        <begin position="10"/>
        <end position="138"/>
    </location>
</feature>
<dbReference type="InterPro" id="IPR038725">
    <property type="entry name" value="YdaG_split_barrel_FMN-bd"/>
</dbReference>
<dbReference type="Pfam" id="PF16242">
    <property type="entry name" value="Pyrid_ox_like"/>
    <property type="match status" value="1"/>
</dbReference>